<comment type="catalytic activity">
    <reaction evidence="13">
        <text>5-phospho-beta-D-ribosylamine + glycine + ATP = N(1)-(5-phospho-beta-D-ribosyl)glycinamide + ADP + phosphate + H(+)</text>
        <dbReference type="Rhea" id="RHEA:17453"/>
        <dbReference type="ChEBI" id="CHEBI:15378"/>
        <dbReference type="ChEBI" id="CHEBI:30616"/>
        <dbReference type="ChEBI" id="CHEBI:43474"/>
        <dbReference type="ChEBI" id="CHEBI:57305"/>
        <dbReference type="ChEBI" id="CHEBI:58681"/>
        <dbReference type="ChEBI" id="CHEBI:143788"/>
        <dbReference type="ChEBI" id="CHEBI:456216"/>
        <dbReference type="EC" id="6.3.4.13"/>
    </reaction>
</comment>
<dbReference type="SUPFAM" id="SSF51246">
    <property type="entry name" value="Rudiment single hybrid motif"/>
    <property type="match status" value="1"/>
</dbReference>
<dbReference type="AlphaFoldDB" id="A0A242KAV5"/>
<dbReference type="InterPro" id="IPR000115">
    <property type="entry name" value="PRibGlycinamide_synth"/>
</dbReference>
<dbReference type="PANTHER" id="PTHR43472">
    <property type="entry name" value="PHOSPHORIBOSYLAMINE--GLYCINE LIGASE"/>
    <property type="match status" value="1"/>
</dbReference>
<evidence type="ECO:0000256" key="8">
    <source>
        <dbReference type="ARBA" id="ARBA00022840"/>
    </source>
</evidence>
<evidence type="ECO:0000256" key="10">
    <source>
        <dbReference type="ARBA" id="ARBA00038345"/>
    </source>
</evidence>
<evidence type="ECO:0000256" key="4">
    <source>
        <dbReference type="ARBA" id="ARBA00013255"/>
    </source>
</evidence>
<gene>
    <name evidence="13" type="primary">purD</name>
    <name evidence="17" type="ORF">A5888_000047</name>
    <name evidence="16" type="ORF">A5888_000096</name>
</gene>
<dbReference type="SUPFAM" id="SSF52440">
    <property type="entry name" value="PreATP-grasp domain"/>
    <property type="match status" value="1"/>
</dbReference>
<organism evidence="16">
    <name type="scientific">Candidatus Enterococcus clewellii</name>
    <dbReference type="NCBI Taxonomy" id="1834193"/>
    <lineage>
        <taxon>Bacteria</taxon>
        <taxon>Bacillati</taxon>
        <taxon>Bacillota</taxon>
        <taxon>Bacilli</taxon>
        <taxon>Lactobacillales</taxon>
        <taxon>Enterococcaceae</taxon>
        <taxon>Enterococcus</taxon>
    </lineage>
</organism>
<dbReference type="SMART" id="SM01210">
    <property type="entry name" value="GARS_C"/>
    <property type="match status" value="1"/>
</dbReference>
<protein>
    <recommendedName>
        <fullName evidence="4 13">Phosphoribosylamine--glycine ligase</fullName>
        <ecNumber evidence="4 13">6.3.4.13</ecNumber>
    </recommendedName>
    <alternativeName>
        <fullName evidence="13">GARS</fullName>
    </alternativeName>
    <alternativeName>
        <fullName evidence="11 13">Glycinamide ribonucleotide synthetase</fullName>
    </alternativeName>
    <alternativeName>
        <fullName evidence="12 13">Phosphoribosylglycinamide synthetase</fullName>
    </alternativeName>
</protein>
<dbReference type="RefSeq" id="WP_170924666.1">
    <property type="nucleotide sequence ID" value="NZ_CP147247.1"/>
</dbReference>
<dbReference type="SUPFAM" id="SSF56059">
    <property type="entry name" value="Glutathione synthetase ATP-binding domain-like"/>
    <property type="match status" value="1"/>
</dbReference>
<evidence type="ECO:0000256" key="6">
    <source>
        <dbReference type="ARBA" id="ARBA00022741"/>
    </source>
</evidence>
<comment type="pathway">
    <text evidence="3 13">Purine metabolism; IMP biosynthesis via de novo pathway; N(1)-(5-phospho-D-ribosyl)glycinamide from 5-phospho-alpha-D-ribose 1-diphosphate: step 2/2.</text>
</comment>
<dbReference type="EMBL" id="NGMM01000001">
    <property type="protein sequence ID" value="OTP18282.1"/>
    <property type="molecule type" value="Genomic_DNA"/>
</dbReference>
<dbReference type="Gene3D" id="3.90.600.10">
    <property type="entry name" value="Phosphoribosylglycinamide synthetase, C-terminal domain"/>
    <property type="match status" value="1"/>
</dbReference>
<reference evidence="17" key="3">
    <citation type="submission" date="2024-03" db="EMBL/GenBank/DDBJ databases">
        <title>The Genome Sequence of Enterococcus sp. DIV0242b.</title>
        <authorList>
            <consortium name="The Broad Institute Genomics Platform"/>
            <consortium name="The Broad Institute Microbial Omics Core"/>
            <consortium name="The Broad Institute Genomic Center for Infectious Diseases"/>
            <person name="Earl A."/>
            <person name="Manson A."/>
            <person name="Gilmore M."/>
            <person name="Schwartman J."/>
            <person name="Shea T."/>
            <person name="Abouelleil A."/>
            <person name="Cao P."/>
            <person name="Chapman S."/>
            <person name="Cusick C."/>
            <person name="Young S."/>
            <person name="Neafsey D."/>
            <person name="Nusbaum C."/>
            <person name="Birren B."/>
        </authorList>
    </citation>
    <scope>NUCLEOTIDE SEQUENCE</scope>
    <source>
        <strain evidence="17">9E7_DIV0242</strain>
    </source>
</reference>
<dbReference type="Gene3D" id="3.30.470.20">
    <property type="entry name" value="ATP-grasp fold, B domain"/>
    <property type="match status" value="1"/>
</dbReference>
<evidence type="ECO:0000256" key="1">
    <source>
        <dbReference type="ARBA" id="ARBA00001936"/>
    </source>
</evidence>
<dbReference type="InterPro" id="IPR020561">
    <property type="entry name" value="PRibGlycinamid_synth_ATP-grasp"/>
</dbReference>
<dbReference type="GO" id="GO:0004637">
    <property type="term" value="F:phosphoribosylamine-glycine ligase activity"/>
    <property type="evidence" value="ECO:0007669"/>
    <property type="project" value="UniProtKB-UniRule"/>
</dbReference>
<feature type="domain" description="ATP-grasp" evidence="15">
    <location>
        <begin position="110"/>
        <end position="316"/>
    </location>
</feature>
<proteinExistence type="inferred from homology"/>
<dbReference type="InterPro" id="IPR016185">
    <property type="entry name" value="PreATP-grasp_dom_sf"/>
</dbReference>
<evidence type="ECO:0000256" key="9">
    <source>
        <dbReference type="ARBA" id="ARBA00023211"/>
    </source>
</evidence>
<dbReference type="InterPro" id="IPR037123">
    <property type="entry name" value="PRibGlycinamide_synth_C_sf"/>
</dbReference>
<evidence type="ECO:0000256" key="7">
    <source>
        <dbReference type="ARBA" id="ARBA00022755"/>
    </source>
</evidence>
<name>A0A242KAV5_9ENTE</name>
<dbReference type="EC" id="6.3.4.13" evidence="4 13"/>
<dbReference type="GO" id="GO:0009113">
    <property type="term" value="P:purine nucleobase biosynthetic process"/>
    <property type="evidence" value="ECO:0007669"/>
    <property type="project" value="InterPro"/>
</dbReference>
<dbReference type="GO" id="GO:0046872">
    <property type="term" value="F:metal ion binding"/>
    <property type="evidence" value="ECO:0007669"/>
    <property type="project" value="InterPro"/>
</dbReference>
<dbReference type="FunFam" id="3.30.1490.20:FF:000006">
    <property type="entry name" value="phosphoribosylamine--glycine ligase, chloroplastic-like"/>
    <property type="match status" value="1"/>
</dbReference>
<dbReference type="GO" id="GO:0006189">
    <property type="term" value="P:'de novo' IMP biosynthetic process"/>
    <property type="evidence" value="ECO:0007669"/>
    <property type="project" value="UniProtKB-UniRule"/>
</dbReference>
<comment type="similarity">
    <text evidence="10 13">Belongs to the GARS family.</text>
</comment>
<evidence type="ECO:0000259" key="15">
    <source>
        <dbReference type="PROSITE" id="PS50975"/>
    </source>
</evidence>
<dbReference type="InterPro" id="IPR020560">
    <property type="entry name" value="PRibGlycinamide_synth_C-dom"/>
</dbReference>
<dbReference type="GO" id="GO:0005524">
    <property type="term" value="F:ATP binding"/>
    <property type="evidence" value="ECO:0007669"/>
    <property type="project" value="UniProtKB-UniRule"/>
</dbReference>
<evidence type="ECO:0000256" key="14">
    <source>
        <dbReference type="PROSITE-ProRule" id="PRU00409"/>
    </source>
</evidence>
<keyword evidence="7 13" id="KW-0658">Purine biosynthesis</keyword>
<evidence type="ECO:0000313" key="16">
    <source>
        <dbReference type="EMBL" id="OTP18282.1"/>
    </source>
</evidence>
<keyword evidence="5 13" id="KW-0436">Ligase</keyword>
<reference evidence="17" key="2">
    <citation type="submission" date="2017-05" db="EMBL/GenBank/DDBJ databases">
        <authorList>
            <consortium name="The Broad Institute Genomics Platform"/>
            <consortium name="The Broad Institute Genomic Center for Infectious Diseases"/>
            <person name="Earl A."/>
            <person name="Manson A."/>
            <person name="Schwartman J."/>
            <person name="Gilmore M."/>
            <person name="Abouelleil A."/>
            <person name="Cao P."/>
            <person name="Chapman S."/>
            <person name="Cusick C."/>
            <person name="Shea T."/>
            <person name="Young S."/>
            <person name="Neafsey D."/>
            <person name="Nusbaum C."/>
            <person name="Birren B."/>
        </authorList>
    </citation>
    <scope>NUCLEOTIDE SEQUENCE</scope>
    <source>
        <strain evidence="17">9E7_DIV0242</strain>
    </source>
</reference>
<dbReference type="Pfam" id="PF01071">
    <property type="entry name" value="GARS_A"/>
    <property type="match status" value="1"/>
</dbReference>
<dbReference type="Gene3D" id="3.30.1490.20">
    <property type="entry name" value="ATP-grasp fold, A domain"/>
    <property type="match status" value="1"/>
</dbReference>
<dbReference type="InterPro" id="IPR013815">
    <property type="entry name" value="ATP_grasp_subdomain_1"/>
</dbReference>
<dbReference type="NCBIfam" id="TIGR00877">
    <property type="entry name" value="purD"/>
    <property type="match status" value="1"/>
</dbReference>
<evidence type="ECO:0000256" key="3">
    <source>
        <dbReference type="ARBA" id="ARBA00005174"/>
    </source>
</evidence>
<dbReference type="InterPro" id="IPR011761">
    <property type="entry name" value="ATP-grasp"/>
</dbReference>
<dbReference type="Gene3D" id="3.40.50.20">
    <property type="match status" value="1"/>
</dbReference>
<keyword evidence="6 14" id="KW-0547">Nucleotide-binding</keyword>
<dbReference type="Proteomes" id="UP000195141">
    <property type="component" value="Chromosome"/>
</dbReference>
<dbReference type="PROSITE" id="PS00184">
    <property type="entry name" value="GARS"/>
    <property type="match status" value="1"/>
</dbReference>
<dbReference type="InterPro" id="IPR011054">
    <property type="entry name" value="Rudment_hybrid_motif"/>
</dbReference>
<evidence type="ECO:0000313" key="18">
    <source>
        <dbReference type="Proteomes" id="UP000195141"/>
    </source>
</evidence>
<keyword evidence="18" id="KW-1185">Reference proteome</keyword>
<dbReference type="Pfam" id="PF02844">
    <property type="entry name" value="GARS_N"/>
    <property type="match status" value="1"/>
</dbReference>
<evidence type="ECO:0000256" key="11">
    <source>
        <dbReference type="ARBA" id="ARBA00042242"/>
    </source>
</evidence>
<evidence type="ECO:0000256" key="13">
    <source>
        <dbReference type="HAMAP-Rule" id="MF_00138"/>
    </source>
</evidence>
<dbReference type="Pfam" id="PF02843">
    <property type="entry name" value="GARS_C"/>
    <property type="match status" value="1"/>
</dbReference>
<reference evidence="16" key="1">
    <citation type="submission" date="2017-05" db="EMBL/GenBank/DDBJ databases">
        <title>The Genome Sequence of Enterococcus sp. 9E7_DIV0242.</title>
        <authorList>
            <consortium name="The Broad Institute Genomics Platform"/>
            <consortium name="The Broad Institute Genomic Center for Infectious Diseases"/>
            <person name="Earl A."/>
            <person name="Manson A."/>
            <person name="Schwartman J."/>
            <person name="Gilmore M."/>
            <person name="Abouelleil A."/>
            <person name="Cao P."/>
            <person name="Chapman S."/>
            <person name="Cusick C."/>
            <person name="Shea T."/>
            <person name="Young S."/>
            <person name="Neafsey D."/>
            <person name="Nusbaum C."/>
            <person name="Birren B."/>
        </authorList>
    </citation>
    <scope>NUCLEOTIDE SEQUENCE [LARGE SCALE GENOMIC DNA]</scope>
    <source>
        <strain evidence="16">9E7_DIV0242</strain>
    </source>
</reference>
<dbReference type="SMART" id="SM01209">
    <property type="entry name" value="GARS_A"/>
    <property type="match status" value="1"/>
</dbReference>
<dbReference type="PANTHER" id="PTHR43472:SF1">
    <property type="entry name" value="PHOSPHORIBOSYLAMINE--GLYCINE LIGASE, CHLOROPLASTIC"/>
    <property type="match status" value="1"/>
</dbReference>
<keyword evidence="8 14" id="KW-0067">ATP-binding</keyword>
<evidence type="ECO:0000256" key="2">
    <source>
        <dbReference type="ARBA" id="ARBA00001946"/>
    </source>
</evidence>
<comment type="cofactor">
    <cofactor evidence="2">
        <name>Mg(2+)</name>
        <dbReference type="ChEBI" id="CHEBI:18420"/>
    </cofactor>
</comment>
<accession>A0A242KAV5</accession>
<evidence type="ECO:0000313" key="17">
    <source>
        <dbReference type="EMBL" id="WYJ88328.1"/>
    </source>
</evidence>
<dbReference type="InterPro" id="IPR020562">
    <property type="entry name" value="PRibGlycinamide_synth_N"/>
</dbReference>
<evidence type="ECO:0000256" key="12">
    <source>
        <dbReference type="ARBA" id="ARBA00042864"/>
    </source>
</evidence>
<dbReference type="UniPathway" id="UPA00074">
    <property type="reaction ID" value="UER00125"/>
</dbReference>
<dbReference type="HAMAP" id="MF_00138">
    <property type="entry name" value="GARS"/>
    <property type="match status" value="1"/>
</dbReference>
<comment type="cofactor">
    <cofactor evidence="1">
        <name>Mn(2+)</name>
        <dbReference type="ChEBI" id="CHEBI:29035"/>
    </cofactor>
</comment>
<dbReference type="InterPro" id="IPR020559">
    <property type="entry name" value="PRibGlycinamide_synth_CS"/>
</dbReference>
<evidence type="ECO:0000256" key="5">
    <source>
        <dbReference type="ARBA" id="ARBA00022598"/>
    </source>
</evidence>
<keyword evidence="9" id="KW-0464">Manganese</keyword>
<dbReference type="PROSITE" id="PS50975">
    <property type="entry name" value="ATP_GRASP"/>
    <property type="match status" value="1"/>
</dbReference>
<sequence>MGLKILVIGSGGREHVIAQKLKQSPRVEKVYCAKGNPGMKQDGIHLVDIEENDHEGLILYAKEHGIDWTFVGPEVPLLNGIVDDFEAAGLKIFGPRKAAAMIEGSKDFAKNLMNRYAIPTAGHQTFFDFKEAKKYVESKGAPIVIKADGLAAGKGVIVAETVEQAIDALEDMLEGNRFGESGAKVVVEDFLEGEEFSLLAFVRGTEVYPMTIAQDHKRAYDDDLGPNTGGMGAYSPVPQIPEEMIDEAVATVLIPAAAGMVEDGCSFTGILYAGLIATNEGPKVIEFNARFGDPETQVVLQRLKSDLAQIITDLLNGEQPQLEWKTEGFSLGVVVAADGYPEEYKKGVALPNFSDCENQQVYYAGVAELEGKLVSSGGRIYLIEAEGTTLAEAQKKVYDLLDSRDTKGTFYRKDIGSKAMK</sequence>
<dbReference type="EMBL" id="CP147247">
    <property type="protein sequence ID" value="WYJ88328.1"/>
    <property type="molecule type" value="Genomic_DNA"/>
</dbReference>